<gene>
    <name evidence="2" type="ORF">GCM10022239_20730</name>
</gene>
<dbReference type="Gene3D" id="3.90.960.10">
    <property type="entry name" value="YbaK/aminoacyl-tRNA synthetase-associated domain"/>
    <property type="match status" value="1"/>
</dbReference>
<dbReference type="InterPro" id="IPR007214">
    <property type="entry name" value="YbaK/aa-tRNA-synth-assoc-dom"/>
</dbReference>
<evidence type="ECO:0000259" key="1">
    <source>
        <dbReference type="Pfam" id="PF04073"/>
    </source>
</evidence>
<reference evidence="3" key="1">
    <citation type="journal article" date="2019" name="Int. J. Syst. Evol. Microbiol.">
        <title>The Global Catalogue of Microorganisms (GCM) 10K type strain sequencing project: providing services to taxonomists for standard genome sequencing and annotation.</title>
        <authorList>
            <consortium name="The Broad Institute Genomics Platform"/>
            <consortium name="The Broad Institute Genome Sequencing Center for Infectious Disease"/>
            <person name="Wu L."/>
            <person name="Ma J."/>
        </authorList>
    </citation>
    <scope>NUCLEOTIDE SEQUENCE [LARGE SCALE GENOMIC DNA]</scope>
    <source>
        <strain evidence="3">JCM 16949</strain>
    </source>
</reference>
<name>A0ABP7FPE6_9MICO</name>
<dbReference type="RefSeq" id="WP_344756364.1">
    <property type="nucleotide sequence ID" value="NZ_BAABAE010000003.1"/>
</dbReference>
<dbReference type="CDD" id="cd04333">
    <property type="entry name" value="ProX_deacylase"/>
    <property type="match status" value="1"/>
</dbReference>
<dbReference type="Pfam" id="PF04073">
    <property type="entry name" value="tRNA_edit"/>
    <property type="match status" value="1"/>
</dbReference>
<dbReference type="PANTHER" id="PTHR30411">
    <property type="entry name" value="CYTOPLASMIC PROTEIN"/>
    <property type="match status" value="1"/>
</dbReference>
<proteinExistence type="predicted"/>
<dbReference type="PANTHER" id="PTHR30411:SF1">
    <property type="entry name" value="CYTOPLASMIC PROTEIN"/>
    <property type="match status" value="1"/>
</dbReference>
<protein>
    <submittedName>
        <fullName evidence="2">YbaK/EbsC family protein</fullName>
    </submittedName>
</protein>
<keyword evidence="3" id="KW-1185">Reference proteome</keyword>
<dbReference type="EMBL" id="BAABAE010000003">
    <property type="protein sequence ID" value="GAA3744974.1"/>
    <property type="molecule type" value="Genomic_DNA"/>
</dbReference>
<accession>A0ABP7FPE6</accession>
<dbReference type="SUPFAM" id="SSF55826">
    <property type="entry name" value="YbaK/ProRS associated domain"/>
    <property type="match status" value="1"/>
</dbReference>
<evidence type="ECO:0000313" key="2">
    <source>
        <dbReference type="EMBL" id="GAA3744974.1"/>
    </source>
</evidence>
<comment type="caution">
    <text evidence="2">The sequence shown here is derived from an EMBL/GenBank/DDBJ whole genome shotgun (WGS) entry which is preliminary data.</text>
</comment>
<organism evidence="2 3">
    <name type="scientific">Leifsonella bigeumensis</name>
    <dbReference type="NCBI Taxonomy" id="433643"/>
    <lineage>
        <taxon>Bacteria</taxon>
        <taxon>Bacillati</taxon>
        <taxon>Actinomycetota</taxon>
        <taxon>Actinomycetes</taxon>
        <taxon>Micrococcales</taxon>
        <taxon>Microbacteriaceae</taxon>
        <taxon>Leifsonella</taxon>
    </lineage>
</organism>
<feature type="domain" description="YbaK/aminoacyl-tRNA synthetase-associated" evidence="1">
    <location>
        <begin position="33"/>
        <end position="149"/>
    </location>
</feature>
<dbReference type="Proteomes" id="UP001501004">
    <property type="component" value="Unassembled WGS sequence"/>
</dbReference>
<sequence>MADAGQKPTAVEKFIAAANDLGFPVVVRTMDQSTHTATEAAAAVGCEVGAIVKSLLFLADGAPLLVLASGPNRVDTEILGRLLGARVAMSDARGVKAATGYSIGGVPPFGHPEPLRTVIDADLLRYEVVWAAAGSATAVFSIEPDTLIELTAGEVAPVS</sequence>
<evidence type="ECO:0000313" key="3">
    <source>
        <dbReference type="Proteomes" id="UP001501004"/>
    </source>
</evidence>
<dbReference type="InterPro" id="IPR036754">
    <property type="entry name" value="YbaK/aa-tRNA-synt-asso_dom_sf"/>
</dbReference>